<dbReference type="GO" id="GO:0006511">
    <property type="term" value="P:ubiquitin-dependent protein catabolic process"/>
    <property type="evidence" value="ECO:0007669"/>
    <property type="project" value="TreeGrafter"/>
</dbReference>
<dbReference type="InterPro" id="IPR037275">
    <property type="entry name" value="Znf_CTCHY_sf"/>
</dbReference>
<dbReference type="SUPFAM" id="SSF161219">
    <property type="entry name" value="CHY zinc finger-like"/>
    <property type="match status" value="1"/>
</dbReference>
<evidence type="ECO:0000259" key="6">
    <source>
        <dbReference type="PROSITE" id="PS51266"/>
    </source>
</evidence>
<dbReference type="PROSITE" id="PS00018">
    <property type="entry name" value="EF_HAND_1"/>
    <property type="match status" value="1"/>
</dbReference>
<dbReference type="PROSITE" id="PS51270">
    <property type="entry name" value="ZF_CTCHY"/>
    <property type="match status" value="1"/>
</dbReference>
<dbReference type="InterPro" id="IPR008913">
    <property type="entry name" value="Znf_CHY"/>
</dbReference>
<keyword evidence="9" id="KW-1185">Reference proteome</keyword>
<dbReference type="SUPFAM" id="SSF57850">
    <property type="entry name" value="RING/U-box"/>
    <property type="match status" value="1"/>
</dbReference>
<evidence type="ECO:0000256" key="2">
    <source>
        <dbReference type="ARBA" id="ARBA00022771"/>
    </source>
</evidence>
<dbReference type="InterPro" id="IPR039512">
    <property type="entry name" value="RCHY1_zinc-ribbon"/>
</dbReference>
<dbReference type="FunFam" id="3.30.40.10:FF:000188">
    <property type="entry name" value="RING finger and CHY zinc finger domain-containing protein 1"/>
    <property type="match status" value="1"/>
</dbReference>
<dbReference type="PANTHER" id="PTHR21319:SF53">
    <property type="entry name" value="RING FINGER AND CHY ZINC FINGER DOMAIN-CONTAINING PROTEIN 1"/>
    <property type="match status" value="1"/>
</dbReference>
<dbReference type="OrthoDB" id="411372at2759"/>
<keyword evidence="3" id="KW-0862">Zinc</keyword>
<dbReference type="Pfam" id="PF05495">
    <property type="entry name" value="zf-CHY"/>
    <property type="match status" value="1"/>
</dbReference>
<proteinExistence type="predicted"/>
<dbReference type="Proteomes" id="UP001152888">
    <property type="component" value="Unassembled WGS sequence"/>
</dbReference>
<evidence type="ECO:0000256" key="3">
    <source>
        <dbReference type="ARBA" id="ARBA00022833"/>
    </source>
</evidence>
<evidence type="ECO:0000313" key="9">
    <source>
        <dbReference type="Proteomes" id="UP001152888"/>
    </source>
</evidence>
<dbReference type="Gene3D" id="3.30.40.10">
    <property type="entry name" value="Zinc/RING finger domain, C3HC4 (zinc finger)"/>
    <property type="match status" value="1"/>
</dbReference>
<dbReference type="CDD" id="cd16464">
    <property type="entry name" value="RING-H2_Pirh2-like"/>
    <property type="match status" value="1"/>
</dbReference>
<dbReference type="GO" id="GO:0008270">
    <property type="term" value="F:zinc ion binding"/>
    <property type="evidence" value="ECO:0007669"/>
    <property type="project" value="UniProtKB-KW"/>
</dbReference>
<dbReference type="EMBL" id="CAKOFQ010007226">
    <property type="protein sequence ID" value="CAH1995405.1"/>
    <property type="molecule type" value="Genomic_DNA"/>
</dbReference>
<dbReference type="PROSITE" id="PS51266">
    <property type="entry name" value="ZF_CHY"/>
    <property type="match status" value="1"/>
</dbReference>
<feature type="domain" description="CTCHY-type" evidence="7">
    <location>
        <begin position="84"/>
        <end position="147"/>
    </location>
</feature>
<evidence type="ECO:0000256" key="4">
    <source>
        <dbReference type="PROSITE-ProRule" id="PRU00601"/>
    </source>
</evidence>
<dbReference type="GO" id="GO:0016567">
    <property type="term" value="P:protein ubiquitination"/>
    <property type="evidence" value="ECO:0007669"/>
    <property type="project" value="TreeGrafter"/>
</dbReference>
<dbReference type="Pfam" id="PF13639">
    <property type="entry name" value="zf-RING_2"/>
    <property type="match status" value="1"/>
</dbReference>
<dbReference type="Pfam" id="PF14599">
    <property type="entry name" value="zinc_ribbon_6"/>
    <property type="match status" value="1"/>
</dbReference>
<dbReference type="SMART" id="SM00184">
    <property type="entry name" value="RING"/>
    <property type="match status" value="1"/>
</dbReference>
<gene>
    <name evidence="8" type="ORF">ACAOBT_LOCUS22581</name>
</gene>
<dbReference type="InterPro" id="IPR018247">
    <property type="entry name" value="EF_Hand_1_Ca_BS"/>
</dbReference>
<dbReference type="InterPro" id="IPR017921">
    <property type="entry name" value="Znf_CTCHY"/>
</dbReference>
<dbReference type="AlphaFoldDB" id="A0A9P0LIM0"/>
<dbReference type="SUPFAM" id="SSF161245">
    <property type="entry name" value="Zinc hairpin stack"/>
    <property type="match status" value="1"/>
</dbReference>
<comment type="caution">
    <text evidence="8">The sequence shown here is derived from an EMBL/GenBank/DDBJ whole genome shotgun (WGS) entry which is preliminary data.</text>
</comment>
<dbReference type="GO" id="GO:0005634">
    <property type="term" value="C:nucleus"/>
    <property type="evidence" value="ECO:0007669"/>
    <property type="project" value="TreeGrafter"/>
</dbReference>
<organism evidence="8 9">
    <name type="scientific">Acanthoscelides obtectus</name>
    <name type="common">Bean weevil</name>
    <name type="synonym">Bruchus obtectus</name>
    <dbReference type="NCBI Taxonomy" id="200917"/>
    <lineage>
        <taxon>Eukaryota</taxon>
        <taxon>Metazoa</taxon>
        <taxon>Ecdysozoa</taxon>
        <taxon>Arthropoda</taxon>
        <taxon>Hexapoda</taxon>
        <taxon>Insecta</taxon>
        <taxon>Pterygota</taxon>
        <taxon>Neoptera</taxon>
        <taxon>Endopterygota</taxon>
        <taxon>Coleoptera</taxon>
        <taxon>Polyphaga</taxon>
        <taxon>Cucujiformia</taxon>
        <taxon>Chrysomeloidea</taxon>
        <taxon>Chrysomelidae</taxon>
        <taxon>Bruchinae</taxon>
        <taxon>Bruchini</taxon>
        <taxon>Acanthoscelides</taxon>
    </lineage>
</organism>
<evidence type="ECO:0000259" key="5">
    <source>
        <dbReference type="PROSITE" id="PS50089"/>
    </source>
</evidence>
<feature type="domain" description="CHY-type" evidence="6">
    <location>
        <begin position="15"/>
        <end position="82"/>
    </location>
</feature>
<dbReference type="GO" id="GO:0061630">
    <property type="term" value="F:ubiquitin protein ligase activity"/>
    <property type="evidence" value="ECO:0007669"/>
    <property type="project" value="TreeGrafter"/>
</dbReference>
<accession>A0A9P0LIM0</accession>
<reference evidence="8" key="1">
    <citation type="submission" date="2022-03" db="EMBL/GenBank/DDBJ databases">
        <authorList>
            <person name="Sayadi A."/>
        </authorList>
    </citation>
    <scope>NUCLEOTIDE SEQUENCE</scope>
</reference>
<dbReference type="Gene3D" id="2.20.28.10">
    <property type="match status" value="1"/>
</dbReference>
<dbReference type="InterPro" id="IPR013083">
    <property type="entry name" value="Znf_RING/FYVE/PHD"/>
</dbReference>
<sequence length="335" mass="38241">METSSTPRAEGPPDETVKLIGCAHYKRKSKFVSPCCDKIYVCRFCHDENEDHTINRKEVTELVCAICDTRQKVQRNCEKCGVQFGKYTCLECNLFDDEDKRQYHCSGCGICRIGGADRFFHCETCNMCLPMQLKNAHKCVENVSRSNCPVCLEDIHTSRVICHVPPCGHLLHRPCFERMLKFGLYACPICQTSLVNMERLWKYWDEEVENTPMPEEYRNCYVGILCKDCHKEGTVKFHVVGFKCNHCGSYNTCRVRGPVIRSPEENLMETMLLAMSNYTGRVGFAQFKCKMCPEHLVGTKAYNVMMIINENEAGIIASAMIVLLQQEAASMQLLS</sequence>
<dbReference type="PANTHER" id="PTHR21319">
    <property type="entry name" value="RING FINGER AND CHY ZINC FINGER DOMAIN-CONTAINING PROTEIN 1"/>
    <property type="match status" value="1"/>
</dbReference>
<evidence type="ECO:0000259" key="7">
    <source>
        <dbReference type="PROSITE" id="PS51270"/>
    </source>
</evidence>
<dbReference type="InterPro" id="IPR037274">
    <property type="entry name" value="Znf_CHY_sf"/>
</dbReference>
<keyword evidence="1" id="KW-0479">Metal-binding</keyword>
<keyword evidence="2 4" id="KW-0863">Zinc-finger</keyword>
<name>A0A9P0LIM0_ACAOB</name>
<dbReference type="PROSITE" id="PS50089">
    <property type="entry name" value="ZF_RING_2"/>
    <property type="match status" value="1"/>
</dbReference>
<evidence type="ECO:0000256" key="1">
    <source>
        <dbReference type="ARBA" id="ARBA00022723"/>
    </source>
</evidence>
<feature type="domain" description="RING-type" evidence="5">
    <location>
        <begin position="148"/>
        <end position="191"/>
    </location>
</feature>
<protein>
    <recommendedName>
        <fullName evidence="10">RING finger and CHY zinc finger domain-containing protein 1</fullName>
    </recommendedName>
</protein>
<dbReference type="InterPro" id="IPR001841">
    <property type="entry name" value="Znf_RING"/>
</dbReference>
<evidence type="ECO:0000313" key="8">
    <source>
        <dbReference type="EMBL" id="CAH1995405.1"/>
    </source>
</evidence>
<evidence type="ECO:0008006" key="10">
    <source>
        <dbReference type="Google" id="ProtNLM"/>
    </source>
</evidence>